<evidence type="ECO:0008006" key="4">
    <source>
        <dbReference type="Google" id="ProtNLM"/>
    </source>
</evidence>
<dbReference type="GO" id="GO:0032451">
    <property type="term" value="F:demethylase activity"/>
    <property type="evidence" value="ECO:0007669"/>
    <property type="project" value="TreeGrafter"/>
</dbReference>
<dbReference type="STRING" id="299467.A0A443SL19"/>
<dbReference type="Gene3D" id="2.60.120.590">
    <property type="entry name" value="Alpha-ketoglutarate-dependent dioxygenase AlkB-like"/>
    <property type="match status" value="1"/>
</dbReference>
<gene>
    <name evidence="2" type="ORF">B4U80_05683</name>
</gene>
<dbReference type="PANTHER" id="PTHR12463">
    <property type="entry name" value="OXYGENASE-RELATED"/>
    <property type="match status" value="1"/>
</dbReference>
<protein>
    <recommendedName>
        <fullName evidence="4">Fe2OG dioxygenase domain-containing protein</fullName>
    </recommendedName>
</protein>
<dbReference type="GO" id="GO:0016491">
    <property type="term" value="F:oxidoreductase activity"/>
    <property type="evidence" value="ECO:0007669"/>
    <property type="project" value="TreeGrafter"/>
</dbReference>
<accession>A0A443SL19</accession>
<dbReference type="PANTHER" id="PTHR12463:SF0">
    <property type="entry name" value="ALPHA-KETOGLUTARATE-DEPENDENT DIOXYGENASE ALKB HOMOLOG 4"/>
    <property type="match status" value="1"/>
</dbReference>
<evidence type="ECO:0000313" key="2">
    <source>
        <dbReference type="EMBL" id="RWS28185.1"/>
    </source>
</evidence>
<dbReference type="OrthoDB" id="442860at2759"/>
<comment type="cofactor">
    <cofactor evidence="1">
        <name>Fe(2+)</name>
        <dbReference type="ChEBI" id="CHEBI:29033"/>
    </cofactor>
</comment>
<sequence length="280" mass="32032">MEPVNEVTNMTCSCKGIRTCLVCEELKPKLNKEKSAKCVFYYCEICGDKAWTSVDHRTHGDGNNSISVNGVFLAKGVINESEETEIVNQIDSPLSPSPWVGSQSGRRKQDYGPKVNFKKKLCKIGRFVGIPKYAHTLMKQFLSKFEVLKDFRAVELCNLEYVPERGSSIDPHLDDDWLWGERLVTLNLLSTTILTLTRVYSENNNDDDDDVEVAITLPARSLLVLYGEARFRWYHSVKRKDITERRLAMTWRELTPLFLPDGDEYESIGKDLLQVADREI</sequence>
<dbReference type="AlphaFoldDB" id="A0A443SL19"/>
<evidence type="ECO:0000313" key="3">
    <source>
        <dbReference type="Proteomes" id="UP000288716"/>
    </source>
</evidence>
<proteinExistence type="predicted"/>
<dbReference type="InterPro" id="IPR032857">
    <property type="entry name" value="ALKBH4"/>
</dbReference>
<name>A0A443SL19_9ACAR</name>
<dbReference type="VEuPathDB" id="VectorBase:LDEU003857"/>
<keyword evidence="3" id="KW-1185">Reference proteome</keyword>
<comment type="caution">
    <text evidence="2">The sequence shown here is derived from an EMBL/GenBank/DDBJ whole genome shotgun (WGS) entry which is preliminary data.</text>
</comment>
<dbReference type="SUPFAM" id="SSF51197">
    <property type="entry name" value="Clavaminate synthase-like"/>
    <property type="match status" value="1"/>
</dbReference>
<dbReference type="InterPro" id="IPR037151">
    <property type="entry name" value="AlkB-like_sf"/>
</dbReference>
<reference evidence="2 3" key="1">
    <citation type="journal article" date="2018" name="Gigascience">
        <title>Genomes of trombidid mites reveal novel predicted allergens and laterally-transferred genes associated with secondary metabolism.</title>
        <authorList>
            <person name="Dong X."/>
            <person name="Chaisiri K."/>
            <person name="Xia D."/>
            <person name="Armstrong S.D."/>
            <person name="Fang Y."/>
            <person name="Donnelly M.J."/>
            <person name="Kadowaki T."/>
            <person name="McGarry J.W."/>
            <person name="Darby A.C."/>
            <person name="Makepeace B.L."/>
        </authorList>
    </citation>
    <scope>NUCLEOTIDE SEQUENCE [LARGE SCALE GENOMIC DNA]</scope>
    <source>
        <strain evidence="2">UoL-UT</strain>
    </source>
</reference>
<dbReference type="EMBL" id="NCKV01001531">
    <property type="protein sequence ID" value="RWS28185.1"/>
    <property type="molecule type" value="Genomic_DNA"/>
</dbReference>
<organism evidence="2 3">
    <name type="scientific">Leptotrombidium deliense</name>
    <dbReference type="NCBI Taxonomy" id="299467"/>
    <lineage>
        <taxon>Eukaryota</taxon>
        <taxon>Metazoa</taxon>
        <taxon>Ecdysozoa</taxon>
        <taxon>Arthropoda</taxon>
        <taxon>Chelicerata</taxon>
        <taxon>Arachnida</taxon>
        <taxon>Acari</taxon>
        <taxon>Acariformes</taxon>
        <taxon>Trombidiformes</taxon>
        <taxon>Prostigmata</taxon>
        <taxon>Anystina</taxon>
        <taxon>Parasitengona</taxon>
        <taxon>Trombiculoidea</taxon>
        <taxon>Trombiculidae</taxon>
        <taxon>Leptotrombidium</taxon>
    </lineage>
</organism>
<dbReference type="GO" id="GO:0070988">
    <property type="term" value="P:demethylation"/>
    <property type="evidence" value="ECO:0007669"/>
    <property type="project" value="InterPro"/>
</dbReference>
<dbReference type="Proteomes" id="UP000288716">
    <property type="component" value="Unassembled WGS sequence"/>
</dbReference>
<evidence type="ECO:0000256" key="1">
    <source>
        <dbReference type="ARBA" id="ARBA00001954"/>
    </source>
</evidence>